<accession>A0A2P2PFI5</accession>
<sequence length="44" mass="5258">MQNYFLRARHTHILIDHNTPSPQGVEKRIQINVRDHKDHNKTPT</sequence>
<proteinExistence type="predicted"/>
<evidence type="ECO:0000313" key="1">
    <source>
        <dbReference type="EMBL" id="MBX53493.1"/>
    </source>
</evidence>
<dbReference type="EMBL" id="GGEC01073009">
    <property type="protein sequence ID" value="MBX53493.1"/>
    <property type="molecule type" value="Transcribed_RNA"/>
</dbReference>
<dbReference type="AlphaFoldDB" id="A0A2P2PFI5"/>
<protein>
    <submittedName>
        <fullName evidence="1">Uncharacterized protein</fullName>
    </submittedName>
</protein>
<organism evidence="1">
    <name type="scientific">Rhizophora mucronata</name>
    <name type="common">Asiatic mangrove</name>
    <dbReference type="NCBI Taxonomy" id="61149"/>
    <lineage>
        <taxon>Eukaryota</taxon>
        <taxon>Viridiplantae</taxon>
        <taxon>Streptophyta</taxon>
        <taxon>Embryophyta</taxon>
        <taxon>Tracheophyta</taxon>
        <taxon>Spermatophyta</taxon>
        <taxon>Magnoliopsida</taxon>
        <taxon>eudicotyledons</taxon>
        <taxon>Gunneridae</taxon>
        <taxon>Pentapetalae</taxon>
        <taxon>rosids</taxon>
        <taxon>fabids</taxon>
        <taxon>Malpighiales</taxon>
        <taxon>Rhizophoraceae</taxon>
        <taxon>Rhizophora</taxon>
    </lineage>
</organism>
<reference evidence="1" key="1">
    <citation type="submission" date="2018-02" db="EMBL/GenBank/DDBJ databases">
        <title>Rhizophora mucronata_Transcriptome.</title>
        <authorList>
            <person name="Meera S.P."/>
            <person name="Sreeshan A."/>
            <person name="Augustine A."/>
        </authorList>
    </citation>
    <scope>NUCLEOTIDE SEQUENCE</scope>
    <source>
        <tissue evidence="1">Leaf</tissue>
    </source>
</reference>
<name>A0A2P2PFI5_RHIMU</name>